<evidence type="ECO:0000256" key="4">
    <source>
        <dbReference type="ARBA" id="ARBA00022801"/>
    </source>
</evidence>
<dbReference type="PANTHER" id="PTHR22600:SF57">
    <property type="entry name" value="BETA-N-ACETYLHEXOSAMINIDASE"/>
    <property type="match status" value="1"/>
</dbReference>
<evidence type="ECO:0000256" key="3">
    <source>
        <dbReference type="ARBA" id="ARBA00012663"/>
    </source>
</evidence>
<keyword evidence="4" id="KW-0378">Hydrolase</keyword>
<protein>
    <recommendedName>
        <fullName evidence="3">beta-N-acetylhexosaminidase</fullName>
        <ecNumber evidence="3">3.2.1.52</ecNumber>
    </recommendedName>
</protein>
<dbReference type="InParanoid" id="C5KWF3"/>
<reference evidence="6 7" key="1">
    <citation type="submission" date="2008-07" db="EMBL/GenBank/DDBJ databases">
        <authorList>
            <person name="El-Sayed N."/>
            <person name="Caler E."/>
            <person name="Inman J."/>
            <person name="Amedeo P."/>
            <person name="Hass B."/>
            <person name="Wortman J."/>
        </authorList>
    </citation>
    <scope>NUCLEOTIDE SEQUENCE [LARGE SCALE GENOMIC DNA]</scope>
    <source>
        <strain evidence="7">ATCC 50983 / TXsc</strain>
    </source>
</reference>
<evidence type="ECO:0000256" key="1">
    <source>
        <dbReference type="ARBA" id="ARBA00001231"/>
    </source>
</evidence>
<evidence type="ECO:0000313" key="6">
    <source>
        <dbReference type="EMBL" id="EER11191.1"/>
    </source>
</evidence>
<feature type="domain" description="Glycoside hydrolase family 20 catalytic" evidence="5">
    <location>
        <begin position="18"/>
        <end position="75"/>
    </location>
</feature>
<dbReference type="PRINTS" id="PR00738">
    <property type="entry name" value="GLHYDRLASE20"/>
</dbReference>
<dbReference type="GO" id="GO:0004563">
    <property type="term" value="F:beta-N-acetylhexosaminidase activity"/>
    <property type="evidence" value="ECO:0007669"/>
    <property type="project" value="UniProtKB-EC"/>
</dbReference>
<accession>C5KWF3</accession>
<comment type="similarity">
    <text evidence="2">Belongs to the glycosyl hydrolase 20 family.</text>
</comment>
<dbReference type="Pfam" id="PF00728">
    <property type="entry name" value="Glyco_hydro_20"/>
    <property type="match status" value="1"/>
</dbReference>
<feature type="non-terminal residue" evidence="6">
    <location>
        <position position="1"/>
    </location>
</feature>
<name>C5KWF3_PERM5</name>
<organism evidence="7">
    <name type="scientific">Perkinsus marinus (strain ATCC 50983 / TXsc)</name>
    <dbReference type="NCBI Taxonomy" id="423536"/>
    <lineage>
        <taxon>Eukaryota</taxon>
        <taxon>Sar</taxon>
        <taxon>Alveolata</taxon>
        <taxon>Perkinsozoa</taxon>
        <taxon>Perkinsea</taxon>
        <taxon>Perkinsida</taxon>
        <taxon>Perkinsidae</taxon>
        <taxon>Perkinsus</taxon>
    </lineage>
</organism>
<dbReference type="OrthoDB" id="428480at2759"/>
<dbReference type="InterPro" id="IPR015883">
    <property type="entry name" value="Glyco_hydro_20_cat"/>
</dbReference>
<evidence type="ECO:0000256" key="2">
    <source>
        <dbReference type="ARBA" id="ARBA00006285"/>
    </source>
</evidence>
<gene>
    <name evidence="6" type="ORF">Pmar_PMAR009437</name>
</gene>
<dbReference type="GeneID" id="9056887"/>
<dbReference type="InterPro" id="IPR017853">
    <property type="entry name" value="GH"/>
</dbReference>
<comment type="catalytic activity">
    <reaction evidence="1">
        <text>Hydrolysis of terminal non-reducing N-acetyl-D-hexosamine residues in N-acetyl-beta-D-hexosaminides.</text>
        <dbReference type="EC" id="3.2.1.52"/>
    </reaction>
</comment>
<dbReference type="EMBL" id="GG677014">
    <property type="protein sequence ID" value="EER11191.1"/>
    <property type="molecule type" value="Genomic_DNA"/>
</dbReference>
<dbReference type="Proteomes" id="UP000007800">
    <property type="component" value="Unassembled WGS sequence"/>
</dbReference>
<dbReference type="EC" id="3.2.1.52" evidence="3"/>
<dbReference type="GO" id="GO:0016020">
    <property type="term" value="C:membrane"/>
    <property type="evidence" value="ECO:0007669"/>
    <property type="project" value="TreeGrafter"/>
</dbReference>
<dbReference type="InterPro" id="IPR025705">
    <property type="entry name" value="Beta_hexosaminidase_sua/sub"/>
</dbReference>
<proteinExistence type="inferred from homology"/>
<dbReference type="GO" id="GO:0005975">
    <property type="term" value="P:carbohydrate metabolic process"/>
    <property type="evidence" value="ECO:0007669"/>
    <property type="project" value="InterPro"/>
</dbReference>
<dbReference type="Gene3D" id="3.20.20.80">
    <property type="entry name" value="Glycosidases"/>
    <property type="match status" value="1"/>
</dbReference>
<dbReference type="GO" id="GO:0030203">
    <property type="term" value="P:glycosaminoglycan metabolic process"/>
    <property type="evidence" value="ECO:0007669"/>
    <property type="project" value="TreeGrafter"/>
</dbReference>
<sequence length="104" mass="12134">DMPKLLDSGFTIYDFPSFPHRGMLMDTGRRYLSVETIIKNLQLMFWTKMNVLHWHISDDVSFSLDLEGYEKLQYKNPTPLRIVSFCRKPLATWGASRTYIGDLG</sequence>
<dbReference type="RefSeq" id="XP_002779396.1">
    <property type="nucleotide sequence ID" value="XM_002779350.1"/>
</dbReference>
<evidence type="ECO:0000313" key="7">
    <source>
        <dbReference type="Proteomes" id="UP000007800"/>
    </source>
</evidence>
<dbReference type="PANTHER" id="PTHR22600">
    <property type="entry name" value="BETA-HEXOSAMINIDASE"/>
    <property type="match status" value="1"/>
</dbReference>
<evidence type="ECO:0000259" key="5">
    <source>
        <dbReference type="Pfam" id="PF00728"/>
    </source>
</evidence>
<dbReference type="AlphaFoldDB" id="C5KWF3"/>
<dbReference type="SUPFAM" id="SSF51445">
    <property type="entry name" value="(Trans)glycosidases"/>
    <property type="match status" value="1"/>
</dbReference>
<keyword evidence="7" id="KW-1185">Reference proteome</keyword>